<evidence type="ECO:0000313" key="4">
    <source>
        <dbReference type="Proteomes" id="UP001501747"/>
    </source>
</evidence>
<dbReference type="SUPFAM" id="SSF47240">
    <property type="entry name" value="Ferritin-like"/>
    <property type="match status" value="1"/>
</dbReference>
<dbReference type="CDD" id="cd00657">
    <property type="entry name" value="Ferritin_like"/>
    <property type="match status" value="1"/>
</dbReference>
<comment type="caution">
    <text evidence="3">The sequence shown here is derived from an EMBL/GenBank/DDBJ whole genome shotgun (WGS) entry which is preliminary data.</text>
</comment>
<dbReference type="Gene3D" id="1.20.1260.10">
    <property type="match status" value="1"/>
</dbReference>
<evidence type="ECO:0000313" key="3">
    <source>
        <dbReference type="EMBL" id="GAA4026711.1"/>
    </source>
</evidence>
<feature type="region of interest" description="Disordered" evidence="1">
    <location>
        <begin position="70"/>
        <end position="92"/>
    </location>
</feature>
<proteinExistence type="predicted"/>
<dbReference type="EMBL" id="BAABAL010000019">
    <property type="protein sequence ID" value="GAA4026711.1"/>
    <property type="molecule type" value="Genomic_DNA"/>
</dbReference>
<protein>
    <recommendedName>
        <fullName evidence="2">DUF4439 domain-containing protein</fullName>
    </recommendedName>
</protein>
<dbReference type="InterPro" id="IPR012347">
    <property type="entry name" value="Ferritin-like"/>
</dbReference>
<sequence>MFVRTQKNPPSQETVNAVQQALAAEHAAEWAYGLASAFLPSSADASIREGETSHRARRDAVERLLRDAGATPVPAEPAYQPPQPVTNQASAAGLLASAETDAASAWHGVLERSDEESLRRTALEGLTASAVRTARWRKMAGQTPTTTAFPGRQ</sequence>
<reference evidence="4" key="1">
    <citation type="journal article" date="2019" name="Int. J. Syst. Evol. Microbiol.">
        <title>The Global Catalogue of Microorganisms (GCM) 10K type strain sequencing project: providing services to taxonomists for standard genome sequencing and annotation.</title>
        <authorList>
            <consortium name="The Broad Institute Genomics Platform"/>
            <consortium name="The Broad Institute Genome Sequencing Center for Infectious Disease"/>
            <person name="Wu L."/>
            <person name="Ma J."/>
        </authorList>
    </citation>
    <scope>NUCLEOTIDE SEQUENCE [LARGE SCALE GENOMIC DNA]</scope>
    <source>
        <strain evidence="4">JCM 17342</strain>
    </source>
</reference>
<evidence type="ECO:0000256" key="1">
    <source>
        <dbReference type="SAM" id="MobiDB-lite"/>
    </source>
</evidence>
<dbReference type="InterPro" id="IPR029447">
    <property type="entry name" value="DUF4439"/>
</dbReference>
<dbReference type="Pfam" id="PF14530">
    <property type="entry name" value="DUF4439"/>
    <property type="match status" value="1"/>
</dbReference>
<dbReference type="Proteomes" id="UP001501747">
    <property type="component" value="Unassembled WGS sequence"/>
</dbReference>
<dbReference type="InterPro" id="IPR009078">
    <property type="entry name" value="Ferritin-like_SF"/>
</dbReference>
<dbReference type="RefSeq" id="WP_344881933.1">
    <property type="nucleotide sequence ID" value="NZ_BAABAL010000019.1"/>
</dbReference>
<keyword evidence="4" id="KW-1185">Reference proteome</keyword>
<gene>
    <name evidence="3" type="ORF">GCM10022247_59470</name>
</gene>
<accession>A0ABP7TI57</accession>
<name>A0ABP7TI57_9PSEU</name>
<evidence type="ECO:0000259" key="2">
    <source>
        <dbReference type="Pfam" id="PF14530"/>
    </source>
</evidence>
<feature type="domain" description="DUF4439" evidence="2">
    <location>
        <begin position="17"/>
        <end position="152"/>
    </location>
</feature>
<organism evidence="3 4">
    <name type="scientific">Allokutzneria multivorans</name>
    <dbReference type="NCBI Taxonomy" id="1142134"/>
    <lineage>
        <taxon>Bacteria</taxon>
        <taxon>Bacillati</taxon>
        <taxon>Actinomycetota</taxon>
        <taxon>Actinomycetes</taxon>
        <taxon>Pseudonocardiales</taxon>
        <taxon>Pseudonocardiaceae</taxon>
        <taxon>Allokutzneria</taxon>
    </lineage>
</organism>